<dbReference type="EMBL" id="NGKC01000010">
    <property type="protein sequence ID" value="RSU10946.1"/>
    <property type="molecule type" value="Genomic_DNA"/>
</dbReference>
<keyword evidence="1" id="KW-1133">Transmembrane helix</keyword>
<evidence type="ECO:0000256" key="1">
    <source>
        <dbReference type="SAM" id="Phobius"/>
    </source>
</evidence>
<evidence type="ECO:0000256" key="2">
    <source>
        <dbReference type="SAM" id="SignalP"/>
    </source>
</evidence>
<dbReference type="InterPro" id="IPR021759">
    <property type="entry name" value="WxLIP_HBD"/>
</dbReference>
<proteinExistence type="predicted"/>
<name>A0A430ASC2_9ENTE</name>
<dbReference type="InterPro" id="IPR010317">
    <property type="entry name" value="WxLIP_PGBD"/>
</dbReference>
<dbReference type="RefSeq" id="WP_126814095.1">
    <property type="nucleotide sequence ID" value="NZ_NGKC01000010.1"/>
</dbReference>
<evidence type="ECO:0000313" key="5">
    <source>
        <dbReference type="EMBL" id="RSU10946.1"/>
    </source>
</evidence>
<comment type="caution">
    <text evidence="5">The sequence shown here is derived from an EMBL/GenBank/DDBJ whole genome shotgun (WGS) entry which is preliminary data.</text>
</comment>
<dbReference type="Pfam" id="PF06030">
    <property type="entry name" value="WxLIP_PGBD"/>
    <property type="match status" value="1"/>
</dbReference>
<reference evidence="5 6" key="1">
    <citation type="submission" date="2017-05" db="EMBL/GenBank/DDBJ databases">
        <title>Vagococcus spp. assemblies.</title>
        <authorList>
            <person name="Gulvik C.A."/>
        </authorList>
    </citation>
    <scope>NUCLEOTIDE SEQUENCE [LARGE SCALE GENOMIC DNA]</scope>
    <source>
        <strain evidence="5 6">LMG 24798</strain>
    </source>
</reference>
<evidence type="ECO:0000259" key="3">
    <source>
        <dbReference type="Pfam" id="PF06030"/>
    </source>
</evidence>
<dbReference type="AlphaFoldDB" id="A0A430ASC2"/>
<sequence>MQGRKKLAVSLCVLILALWHTVTAAASEFNFAVTTVIPESQTDKGKTYFDLQLPPNQQEELHVKLRNDTDKDITVAVSVNSATTNSNGVVEYGKSNSVKDDSLDIDLSDYVEFQEMVELKAQSETTVPFKVTMPGQPFDGVLAGGITFKEVLDKEKETGKTEQGLSIKNEYSYVVALLMRQNFNEVEPHLLLGEVKADQINARNVILANVQNDQKTYINQVAIQAEITKKGSSEVLYAEDKSGLQIAPNSNFSLPISLNGAALESGDYHLSLMIYANKSDTGEFVTVSDDGQEDRFTHHWQFEEDFNIEKKQAQALNATDVTLKQQSHTWSYVVIAILIFLLLITAANWLLWKKKSKVSD</sequence>
<evidence type="ECO:0000313" key="6">
    <source>
        <dbReference type="Proteomes" id="UP000286773"/>
    </source>
</evidence>
<protein>
    <submittedName>
        <fullName evidence="5">Cell surface protein</fullName>
    </submittedName>
</protein>
<keyword evidence="1" id="KW-0472">Membrane</keyword>
<feature type="domain" description="WxL Interacting Protein peptidoglycan binding" evidence="3">
    <location>
        <begin position="31"/>
        <end position="150"/>
    </location>
</feature>
<feature type="transmembrane region" description="Helical" evidence="1">
    <location>
        <begin position="330"/>
        <end position="352"/>
    </location>
</feature>
<dbReference type="OrthoDB" id="2148359at2"/>
<feature type="chain" id="PRO_5038380209" evidence="2">
    <location>
        <begin position="25"/>
        <end position="360"/>
    </location>
</feature>
<accession>A0A430ASC2</accession>
<feature type="signal peptide" evidence="2">
    <location>
        <begin position="1"/>
        <end position="24"/>
    </location>
</feature>
<feature type="domain" description="WxL Interacting Protein host binding" evidence="4">
    <location>
        <begin position="162"/>
        <end position="317"/>
    </location>
</feature>
<keyword evidence="6" id="KW-1185">Reference proteome</keyword>
<dbReference type="Proteomes" id="UP000286773">
    <property type="component" value="Unassembled WGS sequence"/>
</dbReference>
<evidence type="ECO:0000259" key="4">
    <source>
        <dbReference type="Pfam" id="PF11797"/>
    </source>
</evidence>
<keyword evidence="1" id="KW-0812">Transmembrane</keyword>
<organism evidence="5 6">
    <name type="scientific">Vagococcus acidifermentans</name>
    <dbReference type="NCBI Taxonomy" id="564710"/>
    <lineage>
        <taxon>Bacteria</taxon>
        <taxon>Bacillati</taxon>
        <taxon>Bacillota</taxon>
        <taxon>Bacilli</taxon>
        <taxon>Lactobacillales</taxon>
        <taxon>Enterococcaceae</taxon>
        <taxon>Vagococcus</taxon>
    </lineage>
</organism>
<dbReference type="Pfam" id="PF11797">
    <property type="entry name" value="WxLIP_HBD"/>
    <property type="match status" value="1"/>
</dbReference>
<gene>
    <name evidence="5" type="ORF">CBF27_09645</name>
</gene>
<keyword evidence="2" id="KW-0732">Signal</keyword>